<organism evidence="1 2">
    <name type="scientific">Tenacibaculum finnmarkense genomovar ulcerans</name>
    <dbReference type="NCBI Taxonomy" id="2781388"/>
    <lineage>
        <taxon>Bacteria</taxon>
        <taxon>Pseudomonadati</taxon>
        <taxon>Bacteroidota</taxon>
        <taxon>Flavobacteriia</taxon>
        <taxon>Flavobacteriales</taxon>
        <taxon>Flavobacteriaceae</taxon>
        <taxon>Tenacibaculum</taxon>
        <taxon>Tenacibaculum finnmarkense</taxon>
    </lineage>
</organism>
<evidence type="ECO:0008006" key="3">
    <source>
        <dbReference type="Google" id="ProtNLM"/>
    </source>
</evidence>
<evidence type="ECO:0000313" key="1">
    <source>
        <dbReference type="EMBL" id="SOU88645.1"/>
    </source>
</evidence>
<dbReference type="AlphaFoldDB" id="A0A2I2M7X9"/>
<accession>A0A2I2M7X9</accession>
<name>A0A2I2M7X9_9FLAO</name>
<gene>
    <name evidence="1" type="ORF">TNO010_220084</name>
</gene>
<reference evidence="1 2" key="1">
    <citation type="submission" date="2017-11" db="EMBL/GenBank/DDBJ databases">
        <authorList>
            <person name="Duchaud E."/>
        </authorList>
    </citation>
    <scope>NUCLEOTIDE SEQUENCE [LARGE SCALE GENOMIC DNA]</scope>
    <source>
        <strain evidence="1 2">TNO010</strain>
    </source>
</reference>
<dbReference type="SUPFAM" id="SSF55486">
    <property type="entry name" value="Metalloproteases ('zincins'), catalytic domain"/>
    <property type="match status" value="1"/>
</dbReference>
<dbReference type="Gene3D" id="1.10.390.10">
    <property type="entry name" value="Neutral Protease Domain 2"/>
    <property type="match status" value="1"/>
</dbReference>
<evidence type="ECO:0000313" key="2">
    <source>
        <dbReference type="Proteomes" id="UP000490060"/>
    </source>
</evidence>
<proteinExistence type="predicted"/>
<dbReference type="InterPro" id="IPR027268">
    <property type="entry name" value="Peptidase_M4/M1_CTD_sf"/>
</dbReference>
<dbReference type="EMBL" id="OENE01000015">
    <property type="protein sequence ID" value="SOU88645.1"/>
    <property type="molecule type" value="Genomic_DNA"/>
</dbReference>
<dbReference type="Proteomes" id="UP000490060">
    <property type="component" value="Unassembled WGS sequence"/>
</dbReference>
<sequence length="938" mass="111392">MKHPLHLFIQLLFLYCYTLTAQTNSIEIKAKLEVTKNLLYIQQKIVFYNNSPDNLRAVFLHNWANSFKNNDTPLAKRFINNDNKNFYFAKEKEKGNTHFFSINVNYQQVLLKETAADIIEVVLNKTLKPKDSILISATYIVKIPNAKFTRYGKTKNGYHLRFWHLTPAVYNNKWHLMSNLNIDDLYENPTNYSINIDIPKKYTLESNLYQQKTTLKKRHNYYLIGKQKKDIIIHIDTINNFTSFKAKNKEIKTDAYLHKISYKTTSKIINKQIEFIEKLLGKHPHSKIFVDASTVTKNSLHEIYKLPRWLDPFPKNFKWEINFFKALTRKYIEDVLLLNKRNDYWLTDGLETFLMIKYMKEYYPEVTVLGKYSNYWPLKTYNIAKLKQLEKHAFVYQLNARKFHDQTLNTPADSLSNFNRKIVNKYKAGLGLLYLQDFIGGNTLVKSIQEFYEKKQLKLSTTRQFQKILQKNTSKNLDWFFNEYIKTTKKIDYKITKIKSSKSNDSLEITIKNNRNYAAPIALYGLQKKDIKLKKWLTGTNTIKTIKIKKGNFDKLALNFEKIYPEYNYLNNFRKINNHLINKPLQFRFFQDIENPYYHQLFYYPSFNYNLYDGAILGIKINNQSLLTKNFEYSLKPNYSTKSNNLTGSYSFSYNHFIKDARIYKIHYSFSGSRFHYAPELEYTTFSPAVSVIFKQNVLRKNNFKLIHAKLISIDKDPEINKPKKEQDKYNIVSLKYIYAYSNAITSTTHAINTEFNSKFSKITTDFRYRTFFTENKSYELRFFGGYFLHNILKSNYYNFALNNGSDYLFEQKLFGRSESQGFFSQQYIVDQGGFKSKFKNPQFSNELITAINTSISVFKWTEIYTNFALLKNKNTAPKYYYENGIRLNFIPNFLEFHFPIYTNQGFEITKQAYPTKIRFVITTSIDKIYNFISRDFL</sequence>
<protein>
    <recommendedName>
        <fullName evidence="3">Aminopeptidase</fullName>
    </recommendedName>
</protein>